<dbReference type="InterPro" id="IPR003599">
    <property type="entry name" value="Ig_sub"/>
</dbReference>
<evidence type="ECO:0000259" key="2">
    <source>
        <dbReference type="PROSITE" id="PS50835"/>
    </source>
</evidence>
<dbReference type="InterPro" id="IPR013783">
    <property type="entry name" value="Ig-like_fold"/>
</dbReference>
<dbReference type="InterPro" id="IPR003598">
    <property type="entry name" value="Ig_sub2"/>
</dbReference>
<dbReference type="InterPro" id="IPR036179">
    <property type="entry name" value="Ig-like_dom_sf"/>
</dbReference>
<reference evidence="3 4" key="1">
    <citation type="submission" date="2021-06" db="EMBL/GenBank/DDBJ databases">
        <title>Caerostris darwini draft genome.</title>
        <authorList>
            <person name="Kono N."/>
            <person name="Arakawa K."/>
        </authorList>
    </citation>
    <scope>NUCLEOTIDE SEQUENCE [LARGE SCALE GENOMIC DNA]</scope>
</reference>
<dbReference type="InterPro" id="IPR007110">
    <property type="entry name" value="Ig-like_dom"/>
</dbReference>
<dbReference type="InterPro" id="IPR013151">
    <property type="entry name" value="Immunoglobulin_dom"/>
</dbReference>
<keyword evidence="4" id="KW-1185">Reference proteome</keyword>
<dbReference type="PANTHER" id="PTHR23279">
    <property type="entry name" value="DEFECTIVE PROBOSCIS EXTENSION RESPONSE DPR -RELATED"/>
    <property type="match status" value="1"/>
</dbReference>
<evidence type="ECO:0000313" key="3">
    <source>
        <dbReference type="EMBL" id="GIY71756.1"/>
    </source>
</evidence>
<dbReference type="SMART" id="SM00408">
    <property type="entry name" value="IGc2"/>
    <property type="match status" value="1"/>
</dbReference>
<accession>A0AAV4VNI1</accession>
<comment type="caution">
    <text evidence="3">The sequence shown here is derived from an EMBL/GenBank/DDBJ whole genome shotgun (WGS) entry which is preliminary data.</text>
</comment>
<proteinExistence type="predicted"/>
<dbReference type="PANTHER" id="PTHR23279:SF36">
    <property type="entry name" value="DEFECTIVE PROBOSCIS EXTENSION RESPONSE 9, ISOFORM A"/>
    <property type="match status" value="1"/>
</dbReference>
<dbReference type="SMART" id="SM00409">
    <property type="entry name" value="IG"/>
    <property type="match status" value="1"/>
</dbReference>
<dbReference type="SUPFAM" id="SSF48726">
    <property type="entry name" value="Immunoglobulin"/>
    <property type="match status" value="1"/>
</dbReference>
<evidence type="ECO:0000256" key="1">
    <source>
        <dbReference type="SAM" id="MobiDB-lite"/>
    </source>
</evidence>
<name>A0AAV4VNI1_9ARAC</name>
<protein>
    <recommendedName>
        <fullName evidence="2">Ig-like domain-containing protein</fullName>
    </recommendedName>
</protein>
<organism evidence="3 4">
    <name type="scientific">Caerostris darwini</name>
    <dbReference type="NCBI Taxonomy" id="1538125"/>
    <lineage>
        <taxon>Eukaryota</taxon>
        <taxon>Metazoa</taxon>
        <taxon>Ecdysozoa</taxon>
        <taxon>Arthropoda</taxon>
        <taxon>Chelicerata</taxon>
        <taxon>Arachnida</taxon>
        <taxon>Araneae</taxon>
        <taxon>Araneomorphae</taxon>
        <taxon>Entelegynae</taxon>
        <taxon>Araneoidea</taxon>
        <taxon>Araneidae</taxon>
        <taxon>Caerostris</taxon>
    </lineage>
</organism>
<dbReference type="PROSITE" id="PS50835">
    <property type="entry name" value="IG_LIKE"/>
    <property type="match status" value="1"/>
</dbReference>
<dbReference type="Proteomes" id="UP001054837">
    <property type="component" value="Unassembled WGS sequence"/>
</dbReference>
<dbReference type="InterPro" id="IPR037448">
    <property type="entry name" value="Zig-8"/>
</dbReference>
<evidence type="ECO:0000313" key="4">
    <source>
        <dbReference type="Proteomes" id="UP001054837"/>
    </source>
</evidence>
<feature type="region of interest" description="Disordered" evidence="1">
    <location>
        <begin position="1"/>
        <end position="24"/>
    </location>
</feature>
<dbReference type="GO" id="GO:0032589">
    <property type="term" value="C:neuron projection membrane"/>
    <property type="evidence" value="ECO:0007669"/>
    <property type="project" value="TreeGrafter"/>
</dbReference>
<dbReference type="Pfam" id="PF00047">
    <property type="entry name" value="ig"/>
    <property type="match status" value="1"/>
</dbReference>
<gene>
    <name evidence="3" type="primary">AVEN_58406_1</name>
    <name evidence="3" type="ORF">CDAR_93121</name>
</gene>
<sequence length="144" mass="15888">MDPQPHNLSAAGHGTGVGKAQHSSEHIQKPNWLSSCTSRSGPLCQNVEVTILEGPLLYINNGSPVNLTCRVRDPLGTVFLFWYHNGHAIGEGEMRRRQIHTKFGTSSTSRLYITKAKQEDSGYYSCQPSYAEPANTTLQVLNCK</sequence>
<dbReference type="Gene3D" id="2.60.40.10">
    <property type="entry name" value="Immunoglobulins"/>
    <property type="match status" value="1"/>
</dbReference>
<dbReference type="GO" id="GO:0050808">
    <property type="term" value="P:synapse organization"/>
    <property type="evidence" value="ECO:0007669"/>
    <property type="project" value="TreeGrafter"/>
</dbReference>
<dbReference type="AlphaFoldDB" id="A0AAV4VNI1"/>
<dbReference type="CDD" id="cd00096">
    <property type="entry name" value="Ig"/>
    <property type="match status" value="1"/>
</dbReference>
<dbReference type="EMBL" id="BPLQ01013383">
    <property type="protein sequence ID" value="GIY71756.1"/>
    <property type="molecule type" value="Genomic_DNA"/>
</dbReference>
<feature type="domain" description="Ig-like" evidence="2">
    <location>
        <begin position="42"/>
        <end position="142"/>
    </location>
</feature>